<organism evidence="8 9">
    <name type="scientific">Thamnocephalis sphaerospora</name>
    <dbReference type="NCBI Taxonomy" id="78915"/>
    <lineage>
        <taxon>Eukaryota</taxon>
        <taxon>Fungi</taxon>
        <taxon>Fungi incertae sedis</taxon>
        <taxon>Zoopagomycota</taxon>
        <taxon>Zoopagomycotina</taxon>
        <taxon>Zoopagomycetes</taxon>
        <taxon>Zoopagales</taxon>
        <taxon>Sigmoideomycetaceae</taxon>
        <taxon>Thamnocephalis</taxon>
    </lineage>
</organism>
<dbReference type="Proteomes" id="UP000271241">
    <property type="component" value="Unassembled WGS sequence"/>
</dbReference>
<gene>
    <name evidence="8" type="ORF">THASP1DRAFT_24389</name>
</gene>
<evidence type="ECO:0000256" key="5">
    <source>
        <dbReference type="ARBA" id="ARBA00023235"/>
    </source>
</evidence>
<accession>A0A4P9XPU4</accession>
<proteinExistence type="predicted"/>
<feature type="domain" description="PPIase cyclophilin-type" evidence="7">
    <location>
        <begin position="8"/>
        <end position="179"/>
    </location>
</feature>
<dbReference type="FunFam" id="2.40.100.10:FF:000022">
    <property type="entry name" value="Peptidyl-prolyl cis-trans isomerase CYP95"/>
    <property type="match status" value="1"/>
</dbReference>
<evidence type="ECO:0000256" key="6">
    <source>
        <dbReference type="SAM" id="MobiDB-lite"/>
    </source>
</evidence>
<sequence length="356" mass="39058">MSVNPRVFFDVNLDGTRLGRVIMELFADEVPVTAENFRALCTGERGTAQQSKMPLHYRGSIFHRVIKDFMIQGKCSARGDFTRRNGTGGESIYGRPFEDESFRRKHDTHGLLSMANRGKNTNSSQFFITTRPAPHLDNKHVVFGRVVRGYDEVVKVIENTPVDDNDRPIAVAMIANCGELELRLPPSMQGATKQEDRSATEKSASDAKGKRTKRRDSVASVKAKSLNVQHHRLLLVLILVPRPALYPDRDYRPGLAQDRQRACLAAAIIAVLDAHDLEALVAVAVAVVVAVAAAVGKPNATIAATAAAGQPVYGQSLFGGDDRGSAPQESNGVKYKGRGRMKYRESWSLTGGDRRY</sequence>
<dbReference type="InterPro" id="IPR029000">
    <property type="entry name" value="Cyclophilin-like_dom_sf"/>
</dbReference>
<dbReference type="Gene3D" id="2.40.100.10">
    <property type="entry name" value="Cyclophilin-like"/>
    <property type="match status" value="1"/>
</dbReference>
<comment type="function">
    <text evidence="2">PPIases accelerate the folding of proteins. It catalyzes the cis-trans isomerization of proline imidic peptide bonds in oligopeptides.</text>
</comment>
<dbReference type="PANTHER" id="PTHR11071:SF561">
    <property type="entry name" value="PEPTIDYL-PROLYL CIS-TRANS ISOMERASE D-RELATED"/>
    <property type="match status" value="1"/>
</dbReference>
<protein>
    <recommendedName>
        <fullName evidence="3">peptidylprolyl isomerase</fullName>
        <ecNumber evidence="3">5.2.1.8</ecNumber>
    </recommendedName>
</protein>
<dbReference type="PANTHER" id="PTHR11071">
    <property type="entry name" value="PEPTIDYL-PROLYL CIS-TRANS ISOMERASE"/>
    <property type="match status" value="1"/>
</dbReference>
<keyword evidence="9" id="KW-1185">Reference proteome</keyword>
<evidence type="ECO:0000256" key="2">
    <source>
        <dbReference type="ARBA" id="ARBA00002388"/>
    </source>
</evidence>
<dbReference type="AlphaFoldDB" id="A0A4P9XPU4"/>
<dbReference type="GO" id="GO:0016018">
    <property type="term" value="F:cyclosporin A binding"/>
    <property type="evidence" value="ECO:0007669"/>
    <property type="project" value="TreeGrafter"/>
</dbReference>
<evidence type="ECO:0000256" key="3">
    <source>
        <dbReference type="ARBA" id="ARBA00013194"/>
    </source>
</evidence>
<dbReference type="PRINTS" id="PR00153">
    <property type="entry name" value="CSAPPISMRASE"/>
</dbReference>
<dbReference type="GO" id="GO:0006457">
    <property type="term" value="P:protein folding"/>
    <property type="evidence" value="ECO:0007669"/>
    <property type="project" value="TreeGrafter"/>
</dbReference>
<comment type="catalytic activity">
    <reaction evidence="1">
        <text>[protein]-peptidylproline (omega=180) = [protein]-peptidylproline (omega=0)</text>
        <dbReference type="Rhea" id="RHEA:16237"/>
        <dbReference type="Rhea" id="RHEA-COMP:10747"/>
        <dbReference type="Rhea" id="RHEA-COMP:10748"/>
        <dbReference type="ChEBI" id="CHEBI:83833"/>
        <dbReference type="ChEBI" id="CHEBI:83834"/>
        <dbReference type="EC" id="5.2.1.8"/>
    </reaction>
</comment>
<feature type="compositionally biased region" description="Basic and acidic residues" evidence="6">
    <location>
        <begin position="193"/>
        <end position="209"/>
    </location>
</feature>
<dbReference type="SUPFAM" id="SSF50891">
    <property type="entry name" value="Cyclophilin-like"/>
    <property type="match status" value="1"/>
</dbReference>
<evidence type="ECO:0000256" key="1">
    <source>
        <dbReference type="ARBA" id="ARBA00000971"/>
    </source>
</evidence>
<reference evidence="9" key="1">
    <citation type="journal article" date="2018" name="Nat. Microbiol.">
        <title>Leveraging single-cell genomics to expand the fungal tree of life.</title>
        <authorList>
            <person name="Ahrendt S.R."/>
            <person name="Quandt C.A."/>
            <person name="Ciobanu D."/>
            <person name="Clum A."/>
            <person name="Salamov A."/>
            <person name="Andreopoulos B."/>
            <person name="Cheng J.F."/>
            <person name="Woyke T."/>
            <person name="Pelin A."/>
            <person name="Henrissat B."/>
            <person name="Reynolds N.K."/>
            <person name="Benny G.L."/>
            <person name="Smith M.E."/>
            <person name="James T.Y."/>
            <person name="Grigoriev I.V."/>
        </authorList>
    </citation>
    <scope>NUCLEOTIDE SEQUENCE [LARGE SCALE GENOMIC DNA]</scope>
    <source>
        <strain evidence="9">RSA 1356</strain>
    </source>
</reference>
<dbReference type="GO" id="GO:0003755">
    <property type="term" value="F:peptidyl-prolyl cis-trans isomerase activity"/>
    <property type="evidence" value="ECO:0007669"/>
    <property type="project" value="UniProtKB-KW"/>
</dbReference>
<evidence type="ECO:0000313" key="8">
    <source>
        <dbReference type="EMBL" id="RKP07471.1"/>
    </source>
</evidence>
<dbReference type="STRING" id="78915.A0A4P9XPU4"/>
<feature type="region of interest" description="Disordered" evidence="6">
    <location>
        <begin position="188"/>
        <end position="221"/>
    </location>
</feature>
<dbReference type="OrthoDB" id="407558at2759"/>
<dbReference type="EC" id="5.2.1.8" evidence="3"/>
<evidence type="ECO:0000259" key="7">
    <source>
        <dbReference type="PROSITE" id="PS50072"/>
    </source>
</evidence>
<keyword evidence="4" id="KW-0697">Rotamase</keyword>
<dbReference type="InterPro" id="IPR002130">
    <property type="entry name" value="Cyclophilin-type_PPIase_dom"/>
</dbReference>
<evidence type="ECO:0000313" key="9">
    <source>
        <dbReference type="Proteomes" id="UP000271241"/>
    </source>
</evidence>
<keyword evidence="5" id="KW-0413">Isomerase</keyword>
<evidence type="ECO:0000256" key="4">
    <source>
        <dbReference type="ARBA" id="ARBA00023110"/>
    </source>
</evidence>
<name>A0A4P9XPU4_9FUNG</name>
<dbReference type="EMBL" id="KZ992715">
    <property type="protein sequence ID" value="RKP07471.1"/>
    <property type="molecule type" value="Genomic_DNA"/>
</dbReference>
<dbReference type="PROSITE" id="PS50072">
    <property type="entry name" value="CSA_PPIASE_2"/>
    <property type="match status" value="1"/>
</dbReference>
<dbReference type="Pfam" id="PF00160">
    <property type="entry name" value="Pro_isomerase"/>
    <property type="match status" value="1"/>
</dbReference>
<dbReference type="GO" id="GO:0005737">
    <property type="term" value="C:cytoplasm"/>
    <property type="evidence" value="ECO:0007669"/>
    <property type="project" value="TreeGrafter"/>
</dbReference>